<name>A0A6A6IK81_9PLEO</name>
<reference evidence="3" key="1">
    <citation type="journal article" date="2020" name="Stud. Mycol.">
        <title>101 Dothideomycetes genomes: a test case for predicting lifestyles and emergence of pathogens.</title>
        <authorList>
            <person name="Haridas S."/>
            <person name="Albert R."/>
            <person name="Binder M."/>
            <person name="Bloem J."/>
            <person name="Labutti K."/>
            <person name="Salamov A."/>
            <person name="Andreopoulos B."/>
            <person name="Baker S."/>
            <person name="Barry K."/>
            <person name="Bills G."/>
            <person name="Bluhm B."/>
            <person name="Cannon C."/>
            <person name="Castanera R."/>
            <person name="Culley D."/>
            <person name="Daum C."/>
            <person name="Ezra D."/>
            <person name="Gonzalez J."/>
            <person name="Henrissat B."/>
            <person name="Kuo A."/>
            <person name="Liang C."/>
            <person name="Lipzen A."/>
            <person name="Lutzoni F."/>
            <person name="Magnuson J."/>
            <person name="Mondo S."/>
            <person name="Nolan M."/>
            <person name="Ohm R."/>
            <person name="Pangilinan J."/>
            <person name="Park H.-J."/>
            <person name="Ramirez L."/>
            <person name="Alfaro M."/>
            <person name="Sun H."/>
            <person name="Tritt A."/>
            <person name="Yoshinaga Y."/>
            <person name="Zwiers L.-H."/>
            <person name="Turgeon B."/>
            <person name="Goodwin S."/>
            <person name="Spatafora J."/>
            <person name="Crous P."/>
            <person name="Grigoriev I."/>
        </authorList>
    </citation>
    <scope>NUCLEOTIDE SEQUENCE</scope>
    <source>
        <strain evidence="3">CBS 122368</strain>
    </source>
</reference>
<sequence>MSRRHEEVALLWSRKAGSVNSPAADPSQFQPHTTTCRLRPSIFHLSCLLLMLFARRLRAKPTWPIFLSPAEKSSPPRARQLRRGPTVSGDRFRKRPGHGRTLFRRRRYCSRWHCLVVHFKTVIGMTLFIFSHRY</sequence>
<keyword evidence="4" id="KW-1185">Reference proteome</keyword>
<evidence type="ECO:0000256" key="2">
    <source>
        <dbReference type="SAM" id="Phobius"/>
    </source>
</evidence>
<protein>
    <submittedName>
        <fullName evidence="3">Uncharacterized protein</fullName>
    </submittedName>
</protein>
<evidence type="ECO:0000313" key="3">
    <source>
        <dbReference type="EMBL" id="KAF2251004.1"/>
    </source>
</evidence>
<accession>A0A6A6IK81</accession>
<dbReference type="Proteomes" id="UP000800094">
    <property type="component" value="Unassembled WGS sequence"/>
</dbReference>
<dbReference type="AlphaFoldDB" id="A0A6A6IK81"/>
<evidence type="ECO:0000256" key="1">
    <source>
        <dbReference type="SAM" id="MobiDB-lite"/>
    </source>
</evidence>
<proteinExistence type="predicted"/>
<dbReference type="GeneID" id="54574750"/>
<keyword evidence="2" id="KW-0472">Membrane</keyword>
<keyword evidence="2" id="KW-0812">Transmembrane</keyword>
<keyword evidence="2" id="KW-1133">Transmembrane helix</keyword>
<feature type="transmembrane region" description="Helical" evidence="2">
    <location>
        <begin position="112"/>
        <end position="131"/>
    </location>
</feature>
<feature type="region of interest" description="Disordered" evidence="1">
    <location>
        <begin position="69"/>
        <end position="95"/>
    </location>
</feature>
<gene>
    <name evidence="3" type="ORF">BU26DRAFT_274501</name>
</gene>
<dbReference type="EMBL" id="ML987193">
    <property type="protein sequence ID" value="KAF2251004.1"/>
    <property type="molecule type" value="Genomic_DNA"/>
</dbReference>
<evidence type="ECO:0000313" key="4">
    <source>
        <dbReference type="Proteomes" id="UP000800094"/>
    </source>
</evidence>
<organism evidence="3 4">
    <name type="scientific">Trematosphaeria pertusa</name>
    <dbReference type="NCBI Taxonomy" id="390896"/>
    <lineage>
        <taxon>Eukaryota</taxon>
        <taxon>Fungi</taxon>
        <taxon>Dikarya</taxon>
        <taxon>Ascomycota</taxon>
        <taxon>Pezizomycotina</taxon>
        <taxon>Dothideomycetes</taxon>
        <taxon>Pleosporomycetidae</taxon>
        <taxon>Pleosporales</taxon>
        <taxon>Massarineae</taxon>
        <taxon>Trematosphaeriaceae</taxon>
        <taxon>Trematosphaeria</taxon>
    </lineage>
</organism>
<dbReference type="RefSeq" id="XP_033686008.1">
    <property type="nucleotide sequence ID" value="XM_033821420.1"/>
</dbReference>